<keyword evidence="4" id="KW-0472">Membrane</keyword>
<keyword evidence="4" id="KW-1133">Transmembrane helix</keyword>
<dbReference type="Proteomes" id="UP001519503">
    <property type="component" value="Unassembled WGS sequence"/>
</dbReference>
<keyword evidence="6" id="KW-1185">Reference proteome</keyword>
<dbReference type="Pfam" id="PF02435">
    <property type="entry name" value="Glyco_hydro_68"/>
    <property type="match status" value="1"/>
</dbReference>
<organism evidence="5 6">
    <name type="scientific">Fructobacillus parabroussonetiae</name>
    <dbReference type="NCBI Taxonomy" id="2713174"/>
    <lineage>
        <taxon>Bacteria</taxon>
        <taxon>Bacillati</taxon>
        <taxon>Bacillota</taxon>
        <taxon>Bacilli</taxon>
        <taxon>Lactobacillales</taxon>
        <taxon>Lactobacillaceae</taxon>
        <taxon>Fructobacillus</taxon>
    </lineage>
</organism>
<reference evidence="5 6" key="1">
    <citation type="submission" date="2020-02" db="EMBL/GenBank/DDBJ databases">
        <title>Fructobacillus sp. isolated from paper mulberry of Taiwan.</title>
        <authorList>
            <person name="Lin S.-T."/>
        </authorList>
    </citation>
    <scope>NUCLEOTIDE SEQUENCE [LARGE SCALE GENOMIC DNA]</scope>
    <source>
        <strain evidence="5 6">S1-1</strain>
    </source>
</reference>
<accession>A0ABS5QXL7</accession>
<protein>
    <submittedName>
        <fullName evidence="5">Glycoside hydrolase family 68 protein</fullName>
    </submittedName>
</protein>
<keyword evidence="4" id="KW-0812">Transmembrane</keyword>
<keyword evidence="2" id="KW-0106">Calcium</keyword>
<evidence type="ECO:0000256" key="2">
    <source>
        <dbReference type="ARBA" id="ARBA00022837"/>
    </source>
</evidence>
<gene>
    <name evidence="5" type="ORF">G6R30_05690</name>
</gene>
<dbReference type="EMBL" id="JAAMFL010000010">
    <property type="protein sequence ID" value="MBS9337953.1"/>
    <property type="molecule type" value="Genomic_DNA"/>
</dbReference>
<dbReference type="InterPro" id="IPR003469">
    <property type="entry name" value="Glyco_hydro_68"/>
</dbReference>
<evidence type="ECO:0000256" key="1">
    <source>
        <dbReference type="ARBA" id="ARBA00006775"/>
    </source>
</evidence>
<comment type="caution">
    <text evidence="5">The sequence shown here is derived from an EMBL/GenBank/DDBJ whole genome shotgun (WGS) entry which is preliminary data.</text>
</comment>
<dbReference type="SUPFAM" id="SSF75005">
    <property type="entry name" value="Arabinanase/levansucrase/invertase"/>
    <property type="match status" value="1"/>
</dbReference>
<dbReference type="GO" id="GO:0016787">
    <property type="term" value="F:hydrolase activity"/>
    <property type="evidence" value="ECO:0007669"/>
    <property type="project" value="UniProtKB-KW"/>
</dbReference>
<proteinExistence type="inferred from homology"/>
<feature type="transmembrane region" description="Helical" evidence="4">
    <location>
        <begin position="12"/>
        <end position="30"/>
    </location>
</feature>
<dbReference type="InterPro" id="IPR023296">
    <property type="entry name" value="Glyco_hydro_beta-prop_sf"/>
</dbReference>
<name>A0ABS5QXL7_9LACO</name>
<evidence type="ECO:0000256" key="4">
    <source>
        <dbReference type="SAM" id="Phobius"/>
    </source>
</evidence>
<dbReference type="RefSeq" id="WP_213822417.1">
    <property type="nucleotide sequence ID" value="NZ_JAAMFL010000010.1"/>
</dbReference>
<comment type="similarity">
    <text evidence="1 3">Belongs to the glycosyl hydrolase 68 family.</text>
</comment>
<sequence length="509" mass="56729">MFASYLKSIQKFFPLFLFGPLFAIAIILGIQQGTLDKAGKTANSSAVHFTRANLHQLQQQMKSPRYQMADFDANQLGQTIPSAKVTDQDGHRHQVVLWDSWPVTDQNGYLADYHGYHLTIALSAIDKRRDKKGVKMVLLAQKANSKNQGLDSWLYLGPLFNTFTEGAQSPDLWLSRLNNEWSGSAVQMQSEDDHIRLFYTGAMTEYGQAQALTTASVSIQPKDGQNWASGLTINHQMASDHKTLFTGDGKIYQRKSQLTNQKTDSFAMRDPHFVVDHGHYYLVFEGNTTSRPAQTLQNPANFGSLAFFKKDRAAIDQSTADTISQTSNVSLKSAVGTANSAIGLLKLNHDFTVKKVDQPLMVSSAANDITERPNLFKYEGKWYLFTCFQGKSLASSNKQFLNQNYLLGYVSTNGLKGSYQKLNKTGLVLGSNAKRKTNRFTYAYLVVPSKVKKQSQFVITAFAGDRTFAPSVELKLKGKTSTVNNTRILNQGALTTAGQRYQTNPQKWT</sequence>
<keyword evidence="5" id="KW-0378">Hydrolase</keyword>
<dbReference type="Gene3D" id="2.115.10.20">
    <property type="entry name" value="Glycosyl hydrolase domain, family 43"/>
    <property type="match status" value="1"/>
</dbReference>
<evidence type="ECO:0000313" key="6">
    <source>
        <dbReference type="Proteomes" id="UP001519503"/>
    </source>
</evidence>
<evidence type="ECO:0000256" key="3">
    <source>
        <dbReference type="RuleBase" id="RU361220"/>
    </source>
</evidence>
<evidence type="ECO:0000313" key="5">
    <source>
        <dbReference type="EMBL" id="MBS9337953.1"/>
    </source>
</evidence>